<gene>
    <name evidence="6" type="ORF">I7X43_01060</name>
</gene>
<proteinExistence type="predicted"/>
<dbReference type="SUPFAM" id="SSF53187">
    <property type="entry name" value="Zn-dependent exopeptidases"/>
    <property type="match status" value="1"/>
</dbReference>
<evidence type="ECO:0000256" key="3">
    <source>
        <dbReference type="ARBA" id="ARBA00022801"/>
    </source>
</evidence>
<keyword evidence="4" id="KW-0862">Zinc</keyword>
<evidence type="ECO:0000256" key="1">
    <source>
        <dbReference type="ARBA" id="ARBA00001947"/>
    </source>
</evidence>
<sequence length="314" mass="34228">MQATPPPTLTPYPIGTPGQAWGAPERAAWLARQRVQRSYADEVLAPLQAHPPAPAECFEYGQLDYRHLGLGTYPLMAVRSRDWQAGRPTVLVTGGVHGYETSGVQGALLWLRRDFARWSHEVNVLVLPAISPWGYETINRWNPEALDPNRLFKPDSPSAEAHLAMACVAAHAPQVDVHVDLHETTDSDNDEFGPAKAARDGTPYEWHEVPDGFYVVGDTARPVPAFQQALIEAVARVTPIAEPDPQGCIIGSPVQAHGVIHYDFSALGLCGGITQARFTTTTEVYPDSPRTTPAACNEAQATTINRAIEFLLGR</sequence>
<comment type="cofactor">
    <cofactor evidence="1">
        <name>Zn(2+)</name>
        <dbReference type="ChEBI" id="CHEBI:29105"/>
    </cofactor>
</comment>
<dbReference type="RefSeq" id="WP_198099038.1">
    <property type="nucleotide sequence ID" value="NZ_JAEDAL010000001.1"/>
</dbReference>
<name>A0A931IRN1_9BURK</name>
<dbReference type="GO" id="GO:0046872">
    <property type="term" value="F:metal ion binding"/>
    <property type="evidence" value="ECO:0007669"/>
    <property type="project" value="UniProtKB-KW"/>
</dbReference>
<evidence type="ECO:0000259" key="5">
    <source>
        <dbReference type="Pfam" id="PF24827"/>
    </source>
</evidence>
<protein>
    <submittedName>
        <fullName evidence="6">M14 family metallocarboxypeptidase</fullName>
    </submittedName>
</protein>
<accession>A0A931IRN1</accession>
<dbReference type="InterPro" id="IPR055438">
    <property type="entry name" value="AstE_AspA_cat"/>
</dbReference>
<feature type="domain" description="Succinylglutamate desuccinylase/Aspartoacylase catalytic" evidence="5">
    <location>
        <begin position="88"/>
        <end position="187"/>
    </location>
</feature>
<dbReference type="GO" id="GO:0016788">
    <property type="term" value="F:hydrolase activity, acting on ester bonds"/>
    <property type="evidence" value="ECO:0007669"/>
    <property type="project" value="InterPro"/>
</dbReference>
<dbReference type="AlphaFoldDB" id="A0A931IRN1"/>
<evidence type="ECO:0000256" key="2">
    <source>
        <dbReference type="ARBA" id="ARBA00022723"/>
    </source>
</evidence>
<evidence type="ECO:0000256" key="4">
    <source>
        <dbReference type="ARBA" id="ARBA00022833"/>
    </source>
</evidence>
<comment type="caution">
    <text evidence="6">The sequence shown here is derived from an EMBL/GenBank/DDBJ whole genome shotgun (WGS) entry which is preliminary data.</text>
</comment>
<dbReference type="CDD" id="cd06231">
    <property type="entry name" value="M14_REP34-like"/>
    <property type="match status" value="1"/>
</dbReference>
<keyword evidence="3" id="KW-0378">Hydrolase</keyword>
<dbReference type="Pfam" id="PF24827">
    <property type="entry name" value="AstE_AspA_cat"/>
    <property type="match status" value="1"/>
</dbReference>
<reference evidence="6" key="1">
    <citation type="submission" date="2020-12" db="EMBL/GenBank/DDBJ databases">
        <title>The genome sequence of Inhella sp. 4Y17.</title>
        <authorList>
            <person name="Liu Y."/>
        </authorList>
    </citation>
    <scope>NUCLEOTIDE SEQUENCE</scope>
    <source>
        <strain evidence="6">4Y10</strain>
    </source>
</reference>
<dbReference type="Gene3D" id="3.40.630.10">
    <property type="entry name" value="Zn peptidases"/>
    <property type="match status" value="1"/>
</dbReference>
<dbReference type="EMBL" id="JAEDAL010000001">
    <property type="protein sequence ID" value="MBH9551422.1"/>
    <property type="molecule type" value="Genomic_DNA"/>
</dbReference>
<keyword evidence="7" id="KW-1185">Reference proteome</keyword>
<keyword evidence="2" id="KW-0479">Metal-binding</keyword>
<dbReference type="Proteomes" id="UP000620139">
    <property type="component" value="Unassembled WGS sequence"/>
</dbReference>
<evidence type="ECO:0000313" key="7">
    <source>
        <dbReference type="Proteomes" id="UP000620139"/>
    </source>
</evidence>
<evidence type="ECO:0000313" key="6">
    <source>
        <dbReference type="EMBL" id="MBH9551422.1"/>
    </source>
</evidence>
<organism evidence="6 7">
    <name type="scientific">Inhella gelatinilytica</name>
    <dbReference type="NCBI Taxonomy" id="2795030"/>
    <lineage>
        <taxon>Bacteria</taxon>
        <taxon>Pseudomonadati</taxon>
        <taxon>Pseudomonadota</taxon>
        <taxon>Betaproteobacteria</taxon>
        <taxon>Burkholderiales</taxon>
        <taxon>Sphaerotilaceae</taxon>
        <taxon>Inhella</taxon>
    </lineage>
</organism>